<dbReference type="InterPro" id="IPR009057">
    <property type="entry name" value="Homeodomain-like_sf"/>
</dbReference>
<organism evidence="5">
    <name type="scientific">Alsobacter sp. KACC 23698</name>
    <dbReference type="NCBI Taxonomy" id="3149229"/>
    <lineage>
        <taxon>Bacteria</taxon>
        <taxon>Pseudomonadati</taxon>
        <taxon>Pseudomonadota</taxon>
        <taxon>Alphaproteobacteria</taxon>
        <taxon>Hyphomicrobiales</taxon>
        <taxon>Alsobacteraceae</taxon>
        <taxon>Alsobacter</taxon>
    </lineage>
</organism>
<name>A0AAU7JIF4_9HYPH</name>
<dbReference type="Pfam" id="PF12833">
    <property type="entry name" value="HTH_18"/>
    <property type="match status" value="1"/>
</dbReference>
<dbReference type="GO" id="GO:0043565">
    <property type="term" value="F:sequence-specific DNA binding"/>
    <property type="evidence" value="ECO:0007669"/>
    <property type="project" value="InterPro"/>
</dbReference>
<dbReference type="PANTHER" id="PTHR46796">
    <property type="entry name" value="HTH-TYPE TRANSCRIPTIONAL ACTIVATOR RHAS-RELATED"/>
    <property type="match status" value="1"/>
</dbReference>
<keyword evidence="3" id="KW-0804">Transcription</keyword>
<dbReference type="PROSITE" id="PS00041">
    <property type="entry name" value="HTH_ARAC_FAMILY_1"/>
    <property type="match status" value="1"/>
</dbReference>
<accession>A0AAU7JIF4</accession>
<gene>
    <name evidence="5" type="ORF">ABEG18_05320</name>
</gene>
<dbReference type="InterPro" id="IPR018060">
    <property type="entry name" value="HTH_AraC"/>
</dbReference>
<protein>
    <submittedName>
        <fullName evidence="5">Helix-turn-helix transcriptional regulator</fullName>
    </submittedName>
</protein>
<keyword evidence="1" id="KW-0805">Transcription regulation</keyword>
<keyword evidence="2" id="KW-0238">DNA-binding</keyword>
<evidence type="ECO:0000256" key="1">
    <source>
        <dbReference type="ARBA" id="ARBA00023015"/>
    </source>
</evidence>
<dbReference type="SUPFAM" id="SSF46689">
    <property type="entry name" value="Homeodomain-like"/>
    <property type="match status" value="2"/>
</dbReference>
<feature type="domain" description="HTH araC/xylS-type" evidence="4">
    <location>
        <begin position="217"/>
        <end position="316"/>
    </location>
</feature>
<dbReference type="InterPro" id="IPR018062">
    <property type="entry name" value="HTH_AraC-typ_CS"/>
</dbReference>
<dbReference type="AlphaFoldDB" id="A0AAU7JIF4"/>
<dbReference type="SMART" id="SM00342">
    <property type="entry name" value="HTH_ARAC"/>
    <property type="match status" value="1"/>
</dbReference>
<evidence type="ECO:0000313" key="5">
    <source>
        <dbReference type="EMBL" id="XBO40202.1"/>
    </source>
</evidence>
<sequence length="318" mass="34932">MSIQDVDYRSPDEAMEGLQGRTSRVVRVTAESRRFRLRYRSTAFSGVHVSRTWETKACFDIFGLAVPVLFFPLQGGTTLVTSSGRHDMAPRSDGCFTVAEDAQFMPTDGYSELVLRLDPALLQSHLRLMEVDDRLPDALRAAALRDDLPGLRRLRETAAEALEPDRAEPAAFRARFAASMAEALSLRAAAILARAAGREPVAPAAEAQGLGAHRALNRAVDYLVARLDEPVRLAEVAAASGVSLRRLQELFRHRLSCSPGEFLRRQRLARAHDLLRSGHVGSVTEAAMASGFSHFGKFSAWYRQRYGEAPSSTLRGPG</sequence>
<evidence type="ECO:0000259" key="4">
    <source>
        <dbReference type="PROSITE" id="PS01124"/>
    </source>
</evidence>
<dbReference type="GO" id="GO:0003700">
    <property type="term" value="F:DNA-binding transcription factor activity"/>
    <property type="evidence" value="ECO:0007669"/>
    <property type="project" value="InterPro"/>
</dbReference>
<dbReference type="Gene3D" id="1.10.10.60">
    <property type="entry name" value="Homeodomain-like"/>
    <property type="match status" value="1"/>
</dbReference>
<dbReference type="EMBL" id="CP157484">
    <property type="protein sequence ID" value="XBO40202.1"/>
    <property type="molecule type" value="Genomic_DNA"/>
</dbReference>
<proteinExistence type="predicted"/>
<evidence type="ECO:0000256" key="2">
    <source>
        <dbReference type="ARBA" id="ARBA00023125"/>
    </source>
</evidence>
<reference evidence="5" key="1">
    <citation type="submission" date="2024-05" db="EMBL/GenBank/DDBJ databases">
        <authorList>
            <person name="Kim S."/>
            <person name="Heo J."/>
            <person name="Choi H."/>
            <person name="Choi Y."/>
            <person name="Kwon S.-W."/>
            <person name="Kim Y."/>
        </authorList>
    </citation>
    <scope>NUCLEOTIDE SEQUENCE</scope>
    <source>
        <strain evidence="5">KACC 23698</strain>
    </source>
</reference>
<dbReference type="PANTHER" id="PTHR46796:SF12">
    <property type="entry name" value="HTH-TYPE DNA-BINDING TRANSCRIPTIONAL ACTIVATOR EUTR"/>
    <property type="match status" value="1"/>
</dbReference>
<evidence type="ECO:0000256" key="3">
    <source>
        <dbReference type="ARBA" id="ARBA00023163"/>
    </source>
</evidence>
<dbReference type="PROSITE" id="PS01124">
    <property type="entry name" value="HTH_ARAC_FAMILY_2"/>
    <property type="match status" value="1"/>
</dbReference>
<dbReference type="RefSeq" id="WP_406857057.1">
    <property type="nucleotide sequence ID" value="NZ_CP157484.1"/>
</dbReference>
<dbReference type="InterPro" id="IPR050204">
    <property type="entry name" value="AraC_XylS_family_regulators"/>
</dbReference>